<evidence type="ECO:0000256" key="1">
    <source>
        <dbReference type="SAM" id="Phobius"/>
    </source>
</evidence>
<keyword evidence="1" id="KW-0812">Transmembrane</keyword>
<evidence type="ECO:0000313" key="4">
    <source>
        <dbReference type="Proteomes" id="UP000332933"/>
    </source>
</evidence>
<protein>
    <submittedName>
        <fullName evidence="3">Aste57867_19746 protein</fullName>
    </submittedName>
</protein>
<proteinExistence type="predicted"/>
<dbReference type="Proteomes" id="UP000332933">
    <property type="component" value="Unassembled WGS sequence"/>
</dbReference>
<reference evidence="3 4" key="1">
    <citation type="submission" date="2019-03" db="EMBL/GenBank/DDBJ databases">
        <authorList>
            <person name="Gaulin E."/>
            <person name="Dumas B."/>
        </authorList>
    </citation>
    <scope>NUCLEOTIDE SEQUENCE [LARGE SCALE GENOMIC DNA]</scope>
    <source>
        <strain evidence="3">CBS 568.67</strain>
    </source>
</reference>
<evidence type="ECO:0000313" key="3">
    <source>
        <dbReference type="EMBL" id="VFT96444.1"/>
    </source>
</evidence>
<feature type="transmembrane region" description="Helical" evidence="1">
    <location>
        <begin position="334"/>
        <end position="362"/>
    </location>
</feature>
<dbReference type="AlphaFoldDB" id="A0A485LD50"/>
<reference evidence="2" key="2">
    <citation type="submission" date="2019-06" db="EMBL/GenBank/DDBJ databases">
        <title>Genomics analysis of Aphanomyces spp. identifies a new class of oomycete effector associated with host adaptation.</title>
        <authorList>
            <person name="Gaulin E."/>
        </authorList>
    </citation>
    <scope>NUCLEOTIDE SEQUENCE</scope>
    <source>
        <strain evidence="2">CBS 578.67</strain>
    </source>
</reference>
<dbReference type="EMBL" id="CAADRA010006736">
    <property type="protein sequence ID" value="VFT96444.1"/>
    <property type="molecule type" value="Genomic_DNA"/>
</dbReference>
<feature type="transmembrane region" description="Helical" evidence="1">
    <location>
        <begin position="382"/>
        <end position="404"/>
    </location>
</feature>
<evidence type="ECO:0000313" key="2">
    <source>
        <dbReference type="EMBL" id="KAF0688634.1"/>
    </source>
</evidence>
<sequence length="537" mass="60955">MTKVHVQRGPIPPTASVKFSTLSLVYTTGYVVNLVLMPFKAYLSEPFPWNLQPLSSDLLPSNGSYEAFANATYSYLSAKYNNSTNAASVVFSRDTDTNTYMLRNTIKLPEQGDDRCMQYMPLFPGAIFYSYGVTSFVCDFLARNASGRLESTLFYCQEDILANTKFGVSCTWAELSNDAASASTYEIYHAVQIVESVVLSWAKFGLRAVHSCYIVFLIWNLYYRHYEPLVHNLRTIGLDDKSCRYIVQLGDPTWLILSHPFVSAIMVIDNYICLGYGSAAINRTSQGTDVGEFCLGCLYGSRTVWAAYAAMRYTTPIIKCMQWEQNFQPVDPGLLALLAIFYAGPVMYVVTRTPIICIFQWLDAVAVPPAQRNQLLEGDPGVVVFFLMMAMVPFVTSFLAQLMLRHCKQCKRFDKRRQSILTYTSLRFNDWKHRVLFYWQRRHVCVNYIGGTLYLLYDENPRYQKLPLFSSRGSDCFVTCWDDVGVAKSRVRLSLIQALDCQLNCASLAIPLCHSHHDVLAVGKRLHLGANNCQWIQ</sequence>
<name>A0A485LD50_9STRA</name>
<dbReference type="OrthoDB" id="71965at2759"/>
<dbReference type="EMBL" id="VJMH01006713">
    <property type="protein sequence ID" value="KAF0688634.1"/>
    <property type="molecule type" value="Genomic_DNA"/>
</dbReference>
<organism evidence="3 4">
    <name type="scientific">Aphanomyces stellatus</name>
    <dbReference type="NCBI Taxonomy" id="120398"/>
    <lineage>
        <taxon>Eukaryota</taxon>
        <taxon>Sar</taxon>
        <taxon>Stramenopiles</taxon>
        <taxon>Oomycota</taxon>
        <taxon>Saprolegniomycetes</taxon>
        <taxon>Saprolegniales</taxon>
        <taxon>Verrucalvaceae</taxon>
        <taxon>Aphanomyces</taxon>
    </lineage>
</organism>
<accession>A0A485LD50</accession>
<gene>
    <name evidence="3" type="primary">Aste57867_19746</name>
    <name evidence="2" type="ORF">As57867_019681</name>
    <name evidence="3" type="ORF">ASTE57867_19746</name>
</gene>
<keyword evidence="1" id="KW-1133">Transmembrane helix</keyword>
<keyword evidence="4" id="KW-1185">Reference proteome</keyword>
<keyword evidence="1" id="KW-0472">Membrane</keyword>